<feature type="region of interest" description="Disordered" evidence="4">
    <location>
        <begin position="83"/>
        <end position="152"/>
    </location>
</feature>
<dbReference type="PANTHER" id="PTHR10302:SF0">
    <property type="entry name" value="SINGLE-STRANDED DNA-BINDING PROTEIN, MITOCHONDRIAL"/>
    <property type="match status" value="1"/>
</dbReference>
<comment type="caution">
    <text evidence="2">Lacks conserved residue(s) required for the propagation of feature annotation.</text>
</comment>
<comment type="subunit">
    <text evidence="2">Homotetramer.</text>
</comment>
<feature type="compositionally biased region" description="Gly residues" evidence="4">
    <location>
        <begin position="110"/>
        <end position="123"/>
    </location>
</feature>
<dbReference type="GO" id="GO:0003697">
    <property type="term" value="F:single-stranded DNA binding"/>
    <property type="evidence" value="ECO:0007669"/>
    <property type="project" value="UniProtKB-UniRule"/>
</dbReference>
<evidence type="ECO:0000256" key="2">
    <source>
        <dbReference type="HAMAP-Rule" id="MF_00984"/>
    </source>
</evidence>
<dbReference type="AlphaFoldDB" id="A1ZRR4"/>
<keyword evidence="6" id="KW-1185">Reference proteome</keyword>
<dbReference type="InterPro" id="IPR000424">
    <property type="entry name" value="Primosome_PriB/ssb"/>
</dbReference>
<dbReference type="Gene3D" id="2.40.50.140">
    <property type="entry name" value="Nucleic acid-binding proteins"/>
    <property type="match status" value="1"/>
</dbReference>
<evidence type="ECO:0000313" key="6">
    <source>
        <dbReference type="Proteomes" id="UP000004095"/>
    </source>
</evidence>
<dbReference type="GO" id="GO:0009295">
    <property type="term" value="C:nucleoid"/>
    <property type="evidence" value="ECO:0007669"/>
    <property type="project" value="TreeGrafter"/>
</dbReference>
<dbReference type="InterPro" id="IPR012340">
    <property type="entry name" value="NA-bd_OB-fold"/>
</dbReference>
<dbReference type="RefSeq" id="WP_004156554.1">
    <property type="nucleotide sequence ID" value="NZ_AAWS01000028.1"/>
</dbReference>
<feature type="compositionally biased region" description="Polar residues" evidence="4">
    <location>
        <begin position="83"/>
        <end position="102"/>
    </location>
</feature>
<accession>A1ZRR4</accession>
<dbReference type="PIRSF" id="PIRSF002070">
    <property type="entry name" value="SSB"/>
    <property type="match status" value="1"/>
</dbReference>
<dbReference type="GO" id="GO:0006260">
    <property type="term" value="P:DNA replication"/>
    <property type="evidence" value="ECO:0007669"/>
    <property type="project" value="InterPro"/>
</dbReference>
<sequence>MASYNKIILIGHLGDDPAVRDFEGRKVANFSIAVNAYTKPGEEPKTDWFRVSFWGNNAEVVEKYLRKGNQVYVEGRLSTRTYTDNTGQTRFSLDVQGQNLTMLGSRSDSGGEGGSYQNQGGGQQQPAAQPQNTKRESTDTTFNADEPDDLPF</sequence>
<dbReference type="EMBL" id="AAWS01000028">
    <property type="protein sequence ID" value="EAY26969.1"/>
    <property type="molecule type" value="Genomic_DNA"/>
</dbReference>
<evidence type="ECO:0000256" key="1">
    <source>
        <dbReference type="ARBA" id="ARBA00023125"/>
    </source>
</evidence>
<dbReference type="Pfam" id="PF00436">
    <property type="entry name" value="SSB"/>
    <property type="match status" value="1"/>
</dbReference>
<reference evidence="5 6" key="1">
    <citation type="submission" date="2007-01" db="EMBL/GenBank/DDBJ databases">
        <authorList>
            <person name="Haygood M."/>
            <person name="Podell S."/>
            <person name="Anderson C."/>
            <person name="Hopkinson B."/>
            <person name="Roe K."/>
            <person name="Barbeau K."/>
            <person name="Gaasterland T."/>
            <person name="Ferriera S."/>
            <person name="Johnson J."/>
            <person name="Kravitz S."/>
            <person name="Beeson K."/>
            <person name="Sutton G."/>
            <person name="Rogers Y.-H."/>
            <person name="Friedman R."/>
            <person name="Frazier M."/>
            <person name="Venter J.C."/>
        </authorList>
    </citation>
    <scope>NUCLEOTIDE SEQUENCE [LARGE SCALE GENOMIC DNA]</scope>
    <source>
        <strain evidence="5 6">ATCC 23134</strain>
    </source>
</reference>
<protein>
    <recommendedName>
        <fullName evidence="2 3">Single-stranded DNA-binding protein</fullName>
        <shortName evidence="2">SSB</shortName>
    </recommendedName>
</protein>
<dbReference type="InterPro" id="IPR011344">
    <property type="entry name" value="ssDNA-bd"/>
</dbReference>
<dbReference type="PROSITE" id="PS50935">
    <property type="entry name" value="SSB"/>
    <property type="match status" value="1"/>
</dbReference>
<proteinExistence type="inferred from homology"/>
<dbReference type="CDD" id="cd04496">
    <property type="entry name" value="SSB_OBF"/>
    <property type="match status" value="1"/>
</dbReference>
<keyword evidence="1 2" id="KW-0238">DNA-binding</keyword>
<dbReference type="NCBIfam" id="TIGR00621">
    <property type="entry name" value="ssb"/>
    <property type="match status" value="1"/>
</dbReference>
<dbReference type="SUPFAM" id="SSF50249">
    <property type="entry name" value="Nucleic acid-binding proteins"/>
    <property type="match status" value="1"/>
</dbReference>
<name>A1ZRR4_MICM2</name>
<dbReference type="HAMAP" id="MF_00984">
    <property type="entry name" value="SSB"/>
    <property type="match status" value="1"/>
</dbReference>
<dbReference type="OrthoDB" id="9809878at2"/>
<evidence type="ECO:0000313" key="5">
    <source>
        <dbReference type="EMBL" id="EAY26969.1"/>
    </source>
</evidence>
<dbReference type="PANTHER" id="PTHR10302">
    <property type="entry name" value="SINGLE-STRANDED DNA-BINDING PROTEIN"/>
    <property type="match status" value="1"/>
</dbReference>
<dbReference type="eggNOG" id="COG0629">
    <property type="taxonomic scope" value="Bacteria"/>
</dbReference>
<gene>
    <name evidence="5" type="ORF">M23134_03621</name>
</gene>
<evidence type="ECO:0000256" key="3">
    <source>
        <dbReference type="PIRNR" id="PIRNR002070"/>
    </source>
</evidence>
<organism evidence="5 6">
    <name type="scientific">Microscilla marina ATCC 23134</name>
    <dbReference type="NCBI Taxonomy" id="313606"/>
    <lineage>
        <taxon>Bacteria</taxon>
        <taxon>Pseudomonadati</taxon>
        <taxon>Bacteroidota</taxon>
        <taxon>Cytophagia</taxon>
        <taxon>Cytophagales</taxon>
        <taxon>Microscillaceae</taxon>
        <taxon>Microscilla</taxon>
    </lineage>
</organism>
<dbReference type="Proteomes" id="UP000004095">
    <property type="component" value="Unassembled WGS sequence"/>
</dbReference>
<comment type="caution">
    <text evidence="5">The sequence shown here is derived from an EMBL/GenBank/DDBJ whole genome shotgun (WGS) entry which is preliminary data.</text>
</comment>
<evidence type="ECO:0000256" key="4">
    <source>
        <dbReference type="SAM" id="MobiDB-lite"/>
    </source>
</evidence>